<name>A0A9P7VH00_9AGAR</name>
<organism evidence="1 2">
    <name type="scientific">Guyanagaster necrorhizus</name>
    <dbReference type="NCBI Taxonomy" id="856835"/>
    <lineage>
        <taxon>Eukaryota</taxon>
        <taxon>Fungi</taxon>
        <taxon>Dikarya</taxon>
        <taxon>Basidiomycota</taxon>
        <taxon>Agaricomycotina</taxon>
        <taxon>Agaricomycetes</taxon>
        <taxon>Agaricomycetidae</taxon>
        <taxon>Agaricales</taxon>
        <taxon>Marasmiineae</taxon>
        <taxon>Physalacriaceae</taxon>
        <taxon>Guyanagaster</taxon>
    </lineage>
</organism>
<evidence type="ECO:0000313" key="1">
    <source>
        <dbReference type="EMBL" id="KAG7440190.1"/>
    </source>
</evidence>
<sequence>MVNDLPNREVWYEKMLQDVLFRDRIIDMHVPPWCIWDLYSNWVVSWWVVRQWPWEISDSWMNEEDHRKDVSTPINGYQWPVPIPKDTTLDHVRIEMLNLGAEYV</sequence>
<accession>A0A9P7VH00</accession>
<dbReference type="AlphaFoldDB" id="A0A9P7VH00"/>
<keyword evidence="2" id="KW-1185">Reference proteome</keyword>
<dbReference type="EMBL" id="MU250575">
    <property type="protein sequence ID" value="KAG7440190.1"/>
    <property type="molecule type" value="Genomic_DNA"/>
</dbReference>
<dbReference type="Proteomes" id="UP000812287">
    <property type="component" value="Unassembled WGS sequence"/>
</dbReference>
<dbReference type="RefSeq" id="XP_043033690.1">
    <property type="nucleotide sequence ID" value="XM_043181715.1"/>
</dbReference>
<comment type="caution">
    <text evidence="1">The sequence shown here is derived from an EMBL/GenBank/DDBJ whole genome shotgun (WGS) entry which is preliminary data.</text>
</comment>
<protein>
    <submittedName>
        <fullName evidence="1">Uncharacterized protein</fullName>
    </submittedName>
</protein>
<evidence type="ECO:0000313" key="2">
    <source>
        <dbReference type="Proteomes" id="UP000812287"/>
    </source>
</evidence>
<gene>
    <name evidence="1" type="ORF">BT62DRAFT_635828</name>
</gene>
<proteinExistence type="predicted"/>
<dbReference type="GeneID" id="66104011"/>
<dbReference type="OrthoDB" id="5418601at2759"/>
<reference evidence="1" key="1">
    <citation type="submission" date="2020-11" db="EMBL/GenBank/DDBJ databases">
        <title>Adaptations for nitrogen fixation in a non-lichenized fungal sporocarp promotes dispersal by wood-feeding termites.</title>
        <authorList>
            <consortium name="DOE Joint Genome Institute"/>
            <person name="Koch R.A."/>
            <person name="Yoon G."/>
            <person name="Arayal U."/>
            <person name="Lail K."/>
            <person name="Amirebrahimi M."/>
            <person name="Labutti K."/>
            <person name="Lipzen A."/>
            <person name="Riley R."/>
            <person name="Barry K."/>
            <person name="Henrissat B."/>
            <person name="Grigoriev I.V."/>
            <person name="Herr J.R."/>
            <person name="Aime M.C."/>
        </authorList>
    </citation>
    <scope>NUCLEOTIDE SEQUENCE</scope>
    <source>
        <strain evidence="1">MCA 3950</strain>
    </source>
</reference>